<evidence type="ECO:0000256" key="1">
    <source>
        <dbReference type="RuleBase" id="RU363044"/>
    </source>
</evidence>
<dbReference type="InterPro" id="IPR010285">
    <property type="entry name" value="DNA_helicase_pif1-like_DEAD"/>
</dbReference>
<keyword evidence="1" id="KW-0347">Helicase</keyword>
<dbReference type="AlphaFoldDB" id="A0A6P9A8G9"/>
<feature type="compositionally biased region" description="Basic and acidic residues" evidence="2">
    <location>
        <begin position="168"/>
        <end position="179"/>
    </location>
</feature>
<dbReference type="OrthoDB" id="272985at2759"/>
<dbReference type="InParanoid" id="A0A6P9A8G9"/>
<dbReference type="PANTHER" id="PTHR10492">
    <property type="match status" value="1"/>
</dbReference>
<keyword evidence="1" id="KW-0067">ATP-binding</keyword>
<comment type="cofactor">
    <cofactor evidence="1">
        <name>Mg(2+)</name>
        <dbReference type="ChEBI" id="CHEBI:18420"/>
    </cofactor>
</comment>
<organism evidence="5">
    <name type="scientific">Thrips palmi</name>
    <name type="common">Melon thrips</name>
    <dbReference type="NCBI Taxonomy" id="161013"/>
    <lineage>
        <taxon>Eukaryota</taxon>
        <taxon>Metazoa</taxon>
        <taxon>Ecdysozoa</taxon>
        <taxon>Arthropoda</taxon>
        <taxon>Hexapoda</taxon>
        <taxon>Insecta</taxon>
        <taxon>Pterygota</taxon>
        <taxon>Neoptera</taxon>
        <taxon>Paraneoptera</taxon>
        <taxon>Thysanoptera</taxon>
        <taxon>Terebrantia</taxon>
        <taxon>Thripoidea</taxon>
        <taxon>Thripidae</taxon>
        <taxon>Thrips</taxon>
    </lineage>
</organism>
<feature type="domain" description="DNA helicase Pif1-like DEAD-box helicase" evidence="3">
    <location>
        <begin position="4"/>
        <end position="82"/>
    </location>
</feature>
<accession>A0A6P9A8G9</accession>
<dbReference type="Pfam" id="PF05970">
    <property type="entry name" value="PIF1"/>
    <property type="match status" value="1"/>
</dbReference>
<dbReference type="KEGG" id="tpal:117652055"/>
<keyword evidence="1" id="KW-0227">DNA damage</keyword>
<dbReference type="EC" id="5.6.2.3" evidence="1"/>
<dbReference type="GeneID" id="117652055"/>
<evidence type="ECO:0000256" key="2">
    <source>
        <dbReference type="SAM" id="MobiDB-lite"/>
    </source>
</evidence>
<name>A0A6P9A8G9_THRPL</name>
<keyword evidence="1" id="KW-0547">Nucleotide-binding</keyword>
<dbReference type="GO" id="GO:0043139">
    <property type="term" value="F:5'-3' DNA helicase activity"/>
    <property type="evidence" value="ECO:0007669"/>
    <property type="project" value="UniProtKB-EC"/>
</dbReference>
<keyword evidence="4" id="KW-1185">Reference proteome</keyword>
<gene>
    <name evidence="5" type="primary">LOC117652055</name>
</gene>
<dbReference type="GO" id="GO:0006281">
    <property type="term" value="P:DNA repair"/>
    <property type="evidence" value="ECO:0007669"/>
    <property type="project" value="UniProtKB-KW"/>
</dbReference>
<sequence>MQQPNVPFGGKVVILGGDFRQILPTVVKGTRANIIDATITSSNLWPLFKVTHLTKNVRALQDPAYAEWLLSVGEGRANEPNSEELKVPREMLELHLQDLINHCFGQQYDKPDHDDAAILCPINDAVNNTNKQIAQSKLKDDPSARKYLAATNLINLNRNEQQQEDNDENRPEDPRPRFNEEYLNSHENASLPSHDLLVAPGINVMLIRNLSWWWFVQWHQIKDNTMSQQLAHL</sequence>
<dbReference type="GO" id="GO:0016787">
    <property type="term" value="F:hydrolase activity"/>
    <property type="evidence" value="ECO:0007669"/>
    <property type="project" value="UniProtKB-KW"/>
</dbReference>
<comment type="catalytic activity">
    <reaction evidence="1">
        <text>ATP + H2O = ADP + phosphate + H(+)</text>
        <dbReference type="Rhea" id="RHEA:13065"/>
        <dbReference type="ChEBI" id="CHEBI:15377"/>
        <dbReference type="ChEBI" id="CHEBI:15378"/>
        <dbReference type="ChEBI" id="CHEBI:30616"/>
        <dbReference type="ChEBI" id="CHEBI:43474"/>
        <dbReference type="ChEBI" id="CHEBI:456216"/>
        <dbReference type="EC" id="5.6.2.3"/>
    </reaction>
</comment>
<comment type="similarity">
    <text evidence="1">Belongs to the helicase family.</text>
</comment>
<dbReference type="Proteomes" id="UP000515158">
    <property type="component" value="Unplaced"/>
</dbReference>
<keyword evidence="1" id="KW-0378">Hydrolase</keyword>
<reference evidence="5" key="1">
    <citation type="submission" date="2025-08" db="UniProtKB">
        <authorList>
            <consortium name="RefSeq"/>
        </authorList>
    </citation>
    <scope>IDENTIFICATION</scope>
    <source>
        <tissue evidence="5">Total insect</tissue>
    </source>
</reference>
<keyword evidence="1" id="KW-0234">DNA repair</keyword>
<evidence type="ECO:0000313" key="4">
    <source>
        <dbReference type="Proteomes" id="UP000515158"/>
    </source>
</evidence>
<feature type="region of interest" description="Disordered" evidence="2">
    <location>
        <begin position="155"/>
        <end position="179"/>
    </location>
</feature>
<proteinExistence type="inferred from homology"/>
<keyword evidence="1" id="KW-0233">DNA recombination</keyword>
<evidence type="ECO:0000313" key="5">
    <source>
        <dbReference type="RefSeq" id="XP_034252581.1"/>
    </source>
</evidence>
<dbReference type="PANTHER" id="PTHR10492:SF95">
    <property type="entry name" value="HELITRON HELICASE-LIKE DOMAIN-CONTAINING PROTEIN"/>
    <property type="match status" value="1"/>
</dbReference>
<dbReference type="SUPFAM" id="SSF52540">
    <property type="entry name" value="P-loop containing nucleoside triphosphate hydrolases"/>
    <property type="match status" value="1"/>
</dbReference>
<dbReference type="GO" id="GO:0000723">
    <property type="term" value="P:telomere maintenance"/>
    <property type="evidence" value="ECO:0007669"/>
    <property type="project" value="InterPro"/>
</dbReference>
<dbReference type="RefSeq" id="XP_034252581.1">
    <property type="nucleotide sequence ID" value="XM_034396690.1"/>
</dbReference>
<protein>
    <recommendedName>
        <fullName evidence="1">ATP-dependent DNA helicase</fullName>
        <ecNumber evidence="1">5.6.2.3</ecNumber>
    </recommendedName>
</protein>
<evidence type="ECO:0000259" key="3">
    <source>
        <dbReference type="Pfam" id="PF05970"/>
    </source>
</evidence>
<dbReference type="GO" id="GO:0005524">
    <property type="term" value="F:ATP binding"/>
    <property type="evidence" value="ECO:0007669"/>
    <property type="project" value="UniProtKB-KW"/>
</dbReference>
<dbReference type="GO" id="GO:0006310">
    <property type="term" value="P:DNA recombination"/>
    <property type="evidence" value="ECO:0007669"/>
    <property type="project" value="UniProtKB-KW"/>
</dbReference>
<dbReference type="InterPro" id="IPR027417">
    <property type="entry name" value="P-loop_NTPase"/>
</dbReference>